<keyword evidence="5" id="KW-0808">Transferase</keyword>
<dbReference type="PANTHER" id="PTHR42878">
    <property type="entry name" value="TWO-COMPONENT HISTIDINE KINASE"/>
    <property type="match status" value="1"/>
</dbReference>
<dbReference type="InterPro" id="IPR001610">
    <property type="entry name" value="PAC"/>
</dbReference>
<feature type="domain" description="PAS" evidence="15">
    <location>
        <begin position="312"/>
        <end position="359"/>
    </location>
</feature>
<feature type="domain" description="PAS" evidence="15">
    <location>
        <begin position="451"/>
        <end position="497"/>
    </location>
</feature>
<dbReference type="InterPro" id="IPR003594">
    <property type="entry name" value="HATPase_dom"/>
</dbReference>
<evidence type="ECO:0000256" key="3">
    <source>
        <dbReference type="ARBA" id="ARBA00012438"/>
    </source>
</evidence>
<keyword evidence="11" id="KW-0902">Two-component regulatory system</keyword>
<dbReference type="GO" id="GO:0000155">
    <property type="term" value="F:phosphorelay sensor kinase activity"/>
    <property type="evidence" value="ECO:0007669"/>
    <property type="project" value="InterPro"/>
</dbReference>
<evidence type="ECO:0000256" key="7">
    <source>
        <dbReference type="ARBA" id="ARBA00022741"/>
    </source>
</evidence>
<dbReference type="InterPro" id="IPR005467">
    <property type="entry name" value="His_kinase_dom"/>
</dbReference>
<evidence type="ECO:0000256" key="2">
    <source>
        <dbReference type="ARBA" id="ARBA00004141"/>
    </source>
</evidence>
<dbReference type="Pfam" id="PF02518">
    <property type="entry name" value="HATPase_c"/>
    <property type="match status" value="1"/>
</dbReference>
<proteinExistence type="predicted"/>
<dbReference type="GO" id="GO:0000156">
    <property type="term" value="F:phosphorelay response regulator activity"/>
    <property type="evidence" value="ECO:0007669"/>
    <property type="project" value="TreeGrafter"/>
</dbReference>
<keyword evidence="9" id="KW-0067">ATP-binding</keyword>
<evidence type="ECO:0000256" key="12">
    <source>
        <dbReference type="ARBA" id="ARBA00023136"/>
    </source>
</evidence>
<feature type="transmembrane region" description="Helical" evidence="13">
    <location>
        <begin position="237"/>
        <end position="256"/>
    </location>
</feature>
<dbReference type="SUPFAM" id="SSF55785">
    <property type="entry name" value="PYP-like sensor domain (PAS domain)"/>
    <property type="match status" value="2"/>
</dbReference>
<dbReference type="SUPFAM" id="SSF47384">
    <property type="entry name" value="Homodimeric domain of signal transducing histidine kinase"/>
    <property type="match status" value="1"/>
</dbReference>
<dbReference type="FunFam" id="3.30.565.10:FF:000006">
    <property type="entry name" value="Sensor histidine kinase WalK"/>
    <property type="match status" value="1"/>
</dbReference>
<dbReference type="Proteomes" id="UP000176634">
    <property type="component" value="Unassembled WGS sequence"/>
</dbReference>
<dbReference type="Pfam" id="PF13426">
    <property type="entry name" value="PAS_9"/>
    <property type="match status" value="2"/>
</dbReference>
<comment type="caution">
    <text evidence="17">The sequence shown here is derived from an EMBL/GenBank/DDBJ whole genome shotgun (WGS) entry which is preliminary data.</text>
</comment>
<organism evidence="17 18">
    <name type="scientific">Candidatus Magasanikbacteria bacterium RIFOXYD1_FULL_40_23</name>
    <dbReference type="NCBI Taxonomy" id="1798705"/>
    <lineage>
        <taxon>Bacteria</taxon>
        <taxon>Candidatus Magasanikiibacteriota</taxon>
    </lineage>
</organism>
<dbReference type="PROSITE" id="PS50109">
    <property type="entry name" value="HIS_KIN"/>
    <property type="match status" value="1"/>
</dbReference>
<feature type="transmembrane region" description="Helical" evidence="13">
    <location>
        <begin position="135"/>
        <end position="153"/>
    </location>
</feature>
<dbReference type="InterPro" id="IPR050351">
    <property type="entry name" value="BphY/WalK/GraS-like"/>
</dbReference>
<feature type="transmembrane region" description="Helical" evidence="13">
    <location>
        <begin position="21"/>
        <end position="43"/>
    </location>
</feature>
<evidence type="ECO:0000256" key="6">
    <source>
        <dbReference type="ARBA" id="ARBA00022692"/>
    </source>
</evidence>
<dbReference type="GO" id="GO:0007234">
    <property type="term" value="P:osmosensory signaling via phosphorelay pathway"/>
    <property type="evidence" value="ECO:0007669"/>
    <property type="project" value="TreeGrafter"/>
</dbReference>
<feature type="domain" description="PAC" evidence="16">
    <location>
        <begin position="525"/>
        <end position="577"/>
    </location>
</feature>
<dbReference type="FunFam" id="1.10.287.130:FF:000001">
    <property type="entry name" value="Two-component sensor histidine kinase"/>
    <property type="match status" value="1"/>
</dbReference>
<dbReference type="Gene3D" id="1.10.287.130">
    <property type="match status" value="1"/>
</dbReference>
<name>A0A1F6P9E3_9BACT</name>
<comment type="subcellular location">
    <subcellularLocation>
        <location evidence="2">Membrane</location>
        <topology evidence="2">Multi-pass membrane protein</topology>
    </subcellularLocation>
</comment>
<dbReference type="EMBL" id="MFRA01000005">
    <property type="protein sequence ID" value="OGH92791.1"/>
    <property type="molecule type" value="Genomic_DNA"/>
</dbReference>
<dbReference type="PANTHER" id="PTHR42878:SF7">
    <property type="entry name" value="SENSOR HISTIDINE KINASE GLRK"/>
    <property type="match status" value="1"/>
</dbReference>
<feature type="domain" description="Histidine kinase" evidence="14">
    <location>
        <begin position="581"/>
        <end position="801"/>
    </location>
</feature>
<dbReference type="Gene3D" id="3.30.450.20">
    <property type="entry name" value="PAS domain"/>
    <property type="match status" value="2"/>
</dbReference>
<dbReference type="CDD" id="cd00075">
    <property type="entry name" value="HATPase"/>
    <property type="match status" value="1"/>
</dbReference>
<keyword evidence="6 13" id="KW-0812">Transmembrane</keyword>
<dbReference type="AlphaFoldDB" id="A0A1F6P9E3"/>
<evidence type="ECO:0000256" key="13">
    <source>
        <dbReference type="SAM" id="Phobius"/>
    </source>
</evidence>
<evidence type="ECO:0000256" key="10">
    <source>
        <dbReference type="ARBA" id="ARBA00022989"/>
    </source>
</evidence>
<dbReference type="InterPro" id="IPR003661">
    <property type="entry name" value="HisK_dim/P_dom"/>
</dbReference>
<dbReference type="Gene3D" id="3.30.565.10">
    <property type="entry name" value="Histidine kinase-like ATPase, C-terminal domain"/>
    <property type="match status" value="1"/>
</dbReference>
<dbReference type="SMART" id="SM00388">
    <property type="entry name" value="HisKA"/>
    <property type="match status" value="1"/>
</dbReference>
<dbReference type="CDD" id="cd00130">
    <property type="entry name" value="PAS"/>
    <property type="match status" value="2"/>
</dbReference>
<dbReference type="SUPFAM" id="SSF55874">
    <property type="entry name" value="ATPase domain of HSP90 chaperone/DNA topoisomerase II/histidine kinase"/>
    <property type="match status" value="1"/>
</dbReference>
<accession>A0A1F6P9E3</accession>
<dbReference type="PROSITE" id="PS50113">
    <property type="entry name" value="PAC"/>
    <property type="match status" value="2"/>
</dbReference>
<keyword evidence="8" id="KW-0418">Kinase</keyword>
<dbReference type="PRINTS" id="PR00344">
    <property type="entry name" value="BCTRLSENSOR"/>
</dbReference>
<sequence>MKQSDLPPNQTKNNLAVAAKNFSEVSATAVFLVGILVLIGWQFDIGFLKSVHSGFVTMKPNTALGVVFLGLSLWLLQEKRMRSWLKYLGWGSALFVLFIGLTAVLEHITGINLGVDMLLFRESSPAPFTTFPGRMALNTAFCFVFFGISLLYLNIKTKNGLHLSVIPAVFSGLVALVVIVGYFYDISQFYFGAKFDTLMALHTALAFFIASLGVLFARPEGNLTRVFIGANLSGVTIRRLFPLAFLVPLLFIWLEQVGNRYHLYGHDFGMSITAAASIVVLATLIWVHAVLMEKKEDARLKAVKELVIATEEARRLSFLVENTIEAVAIVDLEDHNALRYVNSAWEKMFGYKKNEVENKREPLIIDAIKKNPALYKKFKASIAAHVPFYAEMEWERKDGKLVPVEVFTTPTQDPNTGKYIWFNTIRDISERKQAQGKLLKEKRVSELLAKDLKKFQLAVDSSSDHIMITDAEGKILYGNKAIESITGYAISEIIGKTVGQVWGGHMPKEFYVKLWHKIKTEKKMFVGELTNYRKDGTPYTAEVRISPILFDDGEVNFFVGVERDITRMKEVDKMKSEFVSLTSHQLSTPLTAIKWYVEILLKKKHGSEDKKNLKQIYASNERMIRLISDLLDVSRIESGNKFAIILKPKNIASLIKEIVDTSLISIKTKHRQGVIKLEDKFPEVLKLEIDENKIRQVFQNLIDNAINYSVDRIKISVGCKEEGGQIVFHVKDTGIGIPKVQQGRVFEKFFRADNTALLKSQGTGLGLYLSKAIVEGHGGKIRFESEEGAGTTFYFSLPLNRGKL</sequence>
<dbReference type="GO" id="GO:0016020">
    <property type="term" value="C:membrane"/>
    <property type="evidence" value="ECO:0007669"/>
    <property type="project" value="UniProtKB-SubCell"/>
</dbReference>
<dbReference type="SMART" id="SM00086">
    <property type="entry name" value="PAC"/>
    <property type="match status" value="2"/>
</dbReference>
<protein>
    <recommendedName>
        <fullName evidence="3">histidine kinase</fullName>
        <ecNumber evidence="3">2.7.13.3</ecNumber>
    </recommendedName>
</protein>
<dbReference type="GO" id="GO:0005524">
    <property type="term" value="F:ATP binding"/>
    <property type="evidence" value="ECO:0007669"/>
    <property type="project" value="UniProtKB-KW"/>
</dbReference>
<evidence type="ECO:0000256" key="5">
    <source>
        <dbReference type="ARBA" id="ARBA00022679"/>
    </source>
</evidence>
<keyword evidence="10 13" id="KW-1133">Transmembrane helix</keyword>
<feature type="transmembrane region" description="Helical" evidence="13">
    <location>
        <begin position="268"/>
        <end position="291"/>
    </location>
</feature>
<feature type="transmembrane region" description="Helical" evidence="13">
    <location>
        <begin position="88"/>
        <end position="115"/>
    </location>
</feature>
<dbReference type="STRING" id="1798705.A2563_03935"/>
<comment type="catalytic activity">
    <reaction evidence="1">
        <text>ATP + protein L-histidine = ADP + protein N-phospho-L-histidine.</text>
        <dbReference type="EC" id="2.7.13.3"/>
    </reaction>
</comment>
<evidence type="ECO:0000313" key="17">
    <source>
        <dbReference type="EMBL" id="OGH92791.1"/>
    </source>
</evidence>
<evidence type="ECO:0000259" key="15">
    <source>
        <dbReference type="PROSITE" id="PS50112"/>
    </source>
</evidence>
<evidence type="ECO:0000259" key="14">
    <source>
        <dbReference type="PROSITE" id="PS50109"/>
    </source>
</evidence>
<dbReference type="InterPro" id="IPR000014">
    <property type="entry name" value="PAS"/>
</dbReference>
<dbReference type="InterPro" id="IPR035965">
    <property type="entry name" value="PAS-like_dom_sf"/>
</dbReference>
<dbReference type="Pfam" id="PF00512">
    <property type="entry name" value="HisKA"/>
    <property type="match status" value="1"/>
</dbReference>
<keyword evidence="12 13" id="KW-0472">Membrane</keyword>
<feature type="domain" description="PAC" evidence="16">
    <location>
        <begin position="388"/>
        <end position="440"/>
    </location>
</feature>
<dbReference type="GO" id="GO:0030295">
    <property type="term" value="F:protein kinase activator activity"/>
    <property type="evidence" value="ECO:0007669"/>
    <property type="project" value="TreeGrafter"/>
</dbReference>
<dbReference type="CDD" id="cd00082">
    <property type="entry name" value="HisKA"/>
    <property type="match status" value="1"/>
</dbReference>
<feature type="transmembrane region" description="Helical" evidence="13">
    <location>
        <begin position="199"/>
        <end position="217"/>
    </location>
</feature>
<evidence type="ECO:0000256" key="4">
    <source>
        <dbReference type="ARBA" id="ARBA00022553"/>
    </source>
</evidence>
<dbReference type="SMART" id="SM00387">
    <property type="entry name" value="HATPase_c"/>
    <property type="match status" value="1"/>
</dbReference>
<gene>
    <name evidence="17" type="ORF">A2563_03935</name>
</gene>
<evidence type="ECO:0000256" key="11">
    <source>
        <dbReference type="ARBA" id="ARBA00023012"/>
    </source>
</evidence>
<dbReference type="NCBIfam" id="TIGR00229">
    <property type="entry name" value="sensory_box"/>
    <property type="match status" value="2"/>
</dbReference>
<feature type="transmembrane region" description="Helical" evidence="13">
    <location>
        <begin position="165"/>
        <end position="184"/>
    </location>
</feature>
<dbReference type="InterPro" id="IPR004358">
    <property type="entry name" value="Sig_transdc_His_kin-like_C"/>
</dbReference>
<dbReference type="EC" id="2.7.13.3" evidence="3"/>
<dbReference type="InterPro" id="IPR000700">
    <property type="entry name" value="PAS-assoc_C"/>
</dbReference>
<feature type="transmembrane region" description="Helical" evidence="13">
    <location>
        <begin position="55"/>
        <end position="76"/>
    </location>
</feature>
<keyword evidence="4" id="KW-0597">Phosphoprotein</keyword>
<keyword evidence="7" id="KW-0547">Nucleotide-binding</keyword>
<evidence type="ECO:0000259" key="16">
    <source>
        <dbReference type="PROSITE" id="PS50113"/>
    </source>
</evidence>
<dbReference type="InterPro" id="IPR036097">
    <property type="entry name" value="HisK_dim/P_sf"/>
</dbReference>
<evidence type="ECO:0000256" key="8">
    <source>
        <dbReference type="ARBA" id="ARBA00022777"/>
    </source>
</evidence>
<reference evidence="17 18" key="1">
    <citation type="journal article" date="2016" name="Nat. Commun.">
        <title>Thousands of microbial genomes shed light on interconnected biogeochemical processes in an aquifer system.</title>
        <authorList>
            <person name="Anantharaman K."/>
            <person name="Brown C.T."/>
            <person name="Hug L.A."/>
            <person name="Sharon I."/>
            <person name="Castelle C.J."/>
            <person name="Probst A.J."/>
            <person name="Thomas B.C."/>
            <person name="Singh A."/>
            <person name="Wilkins M.J."/>
            <person name="Karaoz U."/>
            <person name="Brodie E.L."/>
            <person name="Williams K.H."/>
            <person name="Hubbard S.S."/>
            <person name="Banfield J.F."/>
        </authorList>
    </citation>
    <scope>NUCLEOTIDE SEQUENCE [LARGE SCALE GENOMIC DNA]</scope>
</reference>
<evidence type="ECO:0000313" key="18">
    <source>
        <dbReference type="Proteomes" id="UP000176634"/>
    </source>
</evidence>
<evidence type="ECO:0000256" key="1">
    <source>
        <dbReference type="ARBA" id="ARBA00000085"/>
    </source>
</evidence>
<dbReference type="InterPro" id="IPR036890">
    <property type="entry name" value="HATPase_C_sf"/>
</dbReference>
<dbReference type="SMART" id="SM00091">
    <property type="entry name" value="PAS"/>
    <property type="match status" value="2"/>
</dbReference>
<dbReference type="PROSITE" id="PS50112">
    <property type="entry name" value="PAS"/>
    <property type="match status" value="2"/>
</dbReference>
<evidence type="ECO:0000256" key="9">
    <source>
        <dbReference type="ARBA" id="ARBA00022840"/>
    </source>
</evidence>